<keyword evidence="1" id="KW-1133">Transmembrane helix</keyword>
<evidence type="ECO:0000313" key="3">
    <source>
        <dbReference type="Proteomes" id="UP000198897"/>
    </source>
</evidence>
<evidence type="ECO:0000313" key="2">
    <source>
        <dbReference type="EMBL" id="SFG32671.1"/>
    </source>
</evidence>
<dbReference type="RefSeq" id="WP_089753378.1">
    <property type="nucleotide sequence ID" value="NZ_FOOG01000035.1"/>
</dbReference>
<keyword evidence="1" id="KW-0812">Transmembrane</keyword>
<evidence type="ECO:0000256" key="1">
    <source>
        <dbReference type="SAM" id="Phobius"/>
    </source>
</evidence>
<dbReference type="Proteomes" id="UP000198897">
    <property type="component" value="Unassembled WGS sequence"/>
</dbReference>
<organism evidence="2 3">
    <name type="scientific">Halobacillus alkaliphilus</name>
    <dbReference type="NCBI Taxonomy" id="396056"/>
    <lineage>
        <taxon>Bacteria</taxon>
        <taxon>Bacillati</taxon>
        <taxon>Bacillota</taxon>
        <taxon>Bacilli</taxon>
        <taxon>Bacillales</taxon>
        <taxon>Bacillaceae</taxon>
        <taxon>Halobacillus</taxon>
    </lineage>
</organism>
<feature type="transmembrane region" description="Helical" evidence="1">
    <location>
        <begin position="15"/>
        <end position="38"/>
    </location>
</feature>
<dbReference type="EMBL" id="FOOG01000035">
    <property type="protein sequence ID" value="SFG32671.1"/>
    <property type="molecule type" value="Genomic_DNA"/>
</dbReference>
<reference evidence="3" key="1">
    <citation type="submission" date="2016-10" db="EMBL/GenBank/DDBJ databases">
        <authorList>
            <person name="Varghese N."/>
            <person name="Submissions S."/>
        </authorList>
    </citation>
    <scope>NUCLEOTIDE SEQUENCE [LARGE SCALE GENOMIC DNA]</scope>
    <source>
        <strain evidence="3">FP5</strain>
    </source>
</reference>
<gene>
    <name evidence="2" type="ORF">SAMN05216353_1356</name>
</gene>
<name>A0A1I2R430_9BACI</name>
<protein>
    <recommendedName>
        <fullName evidence="4">Cytochrome c oxidase subunit IIa family protein</fullName>
    </recommendedName>
</protein>
<sequence length="40" mass="4439">MKKSGPSQPNLKGTLISVMAVGVVIVVMWVCIYLLYIVRM</sequence>
<accession>A0A1I2R430</accession>
<proteinExistence type="predicted"/>
<dbReference type="AlphaFoldDB" id="A0A1I2R430"/>
<evidence type="ECO:0008006" key="4">
    <source>
        <dbReference type="Google" id="ProtNLM"/>
    </source>
</evidence>
<keyword evidence="3" id="KW-1185">Reference proteome</keyword>
<keyword evidence="1" id="KW-0472">Membrane</keyword>